<dbReference type="AlphaFoldDB" id="A0A9N9BEN8"/>
<feature type="compositionally biased region" description="Basic residues" evidence="1">
    <location>
        <begin position="1"/>
        <end position="11"/>
    </location>
</feature>
<gene>
    <name evidence="2" type="ORF">PBRASI_LOCUS5812</name>
</gene>
<evidence type="ECO:0000256" key="1">
    <source>
        <dbReference type="SAM" id="MobiDB-lite"/>
    </source>
</evidence>
<dbReference type="OrthoDB" id="2398066at2759"/>
<name>A0A9N9BEN8_9GLOM</name>
<sequence length="162" mass="18102">MTKRNNHRVHRTFQNSGDSYPGHKQASHLASFSSALHNHILGRVRPQSNGPDIQQGNRVENANDADLGVVSLQCCPNKGKIYEMSTSLGQLFRPDHIFMQNADGDHVPMHQVPVGSRQDGPHGHCKNSLMVVEKIKNGSDAHRIVKSIWYTLIKKESDVTVY</sequence>
<organism evidence="2 3">
    <name type="scientific">Paraglomus brasilianum</name>
    <dbReference type="NCBI Taxonomy" id="144538"/>
    <lineage>
        <taxon>Eukaryota</taxon>
        <taxon>Fungi</taxon>
        <taxon>Fungi incertae sedis</taxon>
        <taxon>Mucoromycota</taxon>
        <taxon>Glomeromycotina</taxon>
        <taxon>Glomeromycetes</taxon>
        <taxon>Paraglomerales</taxon>
        <taxon>Paraglomeraceae</taxon>
        <taxon>Paraglomus</taxon>
    </lineage>
</organism>
<dbReference type="EMBL" id="CAJVPI010000713">
    <property type="protein sequence ID" value="CAG8565385.1"/>
    <property type="molecule type" value="Genomic_DNA"/>
</dbReference>
<keyword evidence="3" id="KW-1185">Reference proteome</keyword>
<proteinExistence type="predicted"/>
<protein>
    <submittedName>
        <fullName evidence="2">11497_t:CDS:1</fullName>
    </submittedName>
</protein>
<accession>A0A9N9BEN8</accession>
<evidence type="ECO:0000313" key="3">
    <source>
        <dbReference type="Proteomes" id="UP000789739"/>
    </source>
</evidence>
<evidence type="ECO:0000313" key="2">
    <source>
        <dbReference type="EMBL" id="CAG8565385.1"/>
    </source>
</evidence>
<reference evidence="2" key="1">
    <citation type="submission" date="2021-06" db="EMBL/GenBank/DDBJ databases">
        <authorList>
            <person name="Kallberg Y."/>
            <person name="Tangrot J."/>
            <person name="Rosling A."/>
        </authorList>
    </citation>
    <scope>NUCLEOTIDE SEQUENCE</scope>
    <source>
        <strain evidence="2">BR232B</strain>
    </source>
</reference>
<feature type="region of interest" description="Disordered" evidence="1">
    <location>
        <begin position="1"/>
        <end position="25"/>
    </location>
</feature>
<dbReference type="Proteomes" id="UP000789739">
    <property type="component" value="Unassembled WGS sequence"/>
</dbReference>
<comment type="caution">
    <text evidence="2">The sequence shown here is derived from an EMBL/GenBank/DDBJ whole genome shotgun (WGS) entry which is preliminary data.</text>
</comment>